<keyword evidence="4" id="KW-1185">Reference proteome</keyword>
<dbReference type="OrthoDB" id="5430193at2"/>
<dbReference type="SUPFAM" id="SSF52402">
    <property type="entry name" value="Adenine nucleotide alpha hydrolases-like"/>
    <property type="match status" value="2"/>
</dbReference>
<name>A0A1M6BYS6_9BACT</name>
<evidence type="ECO:0000313" key="4">
    <source>
        <dbReference type="Proteomes" id="UP000183994"/>
    </source>
</evidence>
<evidence type="ECO:0000313" key="3">
    <source>
        <dbReference type="EMBL" id="SHI53684.1"/>
    </source>
</evidence>
<dbReference type="InterPro" id="IPR006015">
    <property type="entry name" value="Universal_stress_UspA"/>
</dbReference>
<accession>A0A1M6BYS6</accession>
<proteinExistence type="inferred from homology"/>
<reference evidence="4" key="1">
    <citation type="submission" date="2016-11" db="EMBL/GenBank/DDBJ databases">
        <authorList>
            <person name="Varghese N."/>
            <person name="Submissions S."/>
        </authorList>
    </citation>
    <scope>NUCLEOTIDE SEQUENCE [LARGE SCALE GENOMIC DNA]</scope>
    <source>
        <strain evidence="4">DSM 16219</strain>
    </source>
</reference>
<dbReference type="Proteomes" id="UP000183994">
    <property type="component" value="Unassembled WGS sequence"/>
</dbReference>
<evidence type="ECO:0000256" key="1">
    <source>
        <dbReference type="ARBA" id="ARBA00008791"/>
    </source>
</evidence>
<evidence type="ECO:0000259" key="2">
    <source>
        <dbReference type="Pfam" id="PF00582"/>
    </source>
</evidence>
<gene>
    <name evidence="3" type="ORF">SAMN02745216_00101</name>
</gene>
<dbReference type="STRING" id="1121393.SAMN02745216_00101"/>
<dbReference type="InterPro" id="IPR006016">
    <property type="entry name" value="UspA"/>
</dbReference>
<dbReference type="EMBL" id="FQZU01000001">
    <property type="protein sequence ID" value="SHI53684.1"/>
    <property type="molecule type" value="Genomic_DNA"/>
</dbReference>
<dbReference type="RefSeq" id="WP_073471845.1">
    <property type="nucleotide sequence ID" value="NZ_FQZU01000001.1"/>
</dbReference>
<dbReference type="Pfam" id="PF00582">
    <property type="entry name" value="Usp"/>
    <property type="match status" value="2"/>
</dbReference>
<dbReference type="PANTHER" id="PTHR46268">
    <property type="entry name" value="STRESS RESPONSE PROTEIN NHAX"/>
    <property type="match status" value="1"/>
</dbReference>
<dbReference type="PANTHER" id="PTHR46268:SF6">
    <property type="entry name" value="UNIVERSAL STRESS PROTEIN UP12"/>
    <property type="match status" value="1"/>
</dbReference>
<feature type="domain" description="UspA" evidence="2">
    <location>
        <begin position="6"/>
        <end position="149"/>
    </location>
</feature>
<dbReference type="AlphaFoldDB" id="A0A1M6BYS6"/>
<protein>
    <submittedName>
        <fullName evidence="3">Nucleotide-binding universal stress protein, UspA family</fullName>
    </submittedName>
</protein>
<dbReference type="PRINTS" id="PR01438">
    <property type="entry name" value="UNVRSLSTRESS"/>
</dbReference>
<dbReference type="CDD" id="cd00293">
    <property type="entry name" value="USP-like"/>
    <property type="match status" value="2"/>
</dbReference>
<sequence>MNEHPKRILLALDGSEQSYNAVEYAAGILAPGNAFFVLFHVLPTIPDIYYDLDAYAGGRAWIHTSHAWFLGQKRQMEEFMKTAKAALVRAGHPEENITENIQDKKVGIARDIAYEVQSGYDAVVLGRTGVSRIKDIVLGSVANKLLGRVSGTAVWFIGGKPNPGKILVAVDPSEGAQRAAEAAVSMGRGSDAEYILLHVQRGLMGYSPVMVEARMTVENEELQKRLREHQREQLGFLDHLKERVIAEGAPADKVRTHFISDVYSRAETIVDYAVKNDIGTIVVGRRGLSRVQEFFMGRVGYKVMQLANKSAVWVVA</sequence>
<dbReference type="Gene3D" id="3.40.50.620">
    <property type="entry name" value="HUPs"/>
    <property type="match status" value="2"/>
</dbReference>
<comment type="similarity">
    <text evidence="1">Belongs to the universal stress protein A family.</text>
</comment>
<organism evidence="3 4">
    <name type="scientific">Desulfatibacillum alkenivorans DSM 16219</name>
    <dbReference type="NCBI Taxonomy" id="1121393"/>
    <lineage>
        <taxon>Bacteria</taxon>
        <taxon>Pseudomonadati</taxon>
        <taxon>Thermodesulfobacteriota</taxon>
        <taxon>Desulfobacteria</taxon>
        <taxon>Desulfobacterales</taxon>
        <taxon>Desulfatibacillaceae</taxon>
        <taxon>Desulfatibacillum</taxon>
    </lineage>
</organism>
<feature type="domain" description="UspA" evidence="2">
    <location>
        <begin position="165"/>
        <end position="314"/>
    </location>
</feature>
<dbReference type="InterPro" id="IPR014729">
    <property type="entry name" value="Rossmann-like_a/b/a_fold"/>
</dbReference>